<feature type="non-terminal residue" evidence="2">
    <location>
        <position position="1"/>
    </location>
</feature>
<feature type="transmembrane region" description="Helical" evidence="1">
    <location>
        <begin position="6"/>
        <end position="26"/>
    </location>
</feature>
<evidence type="ECO:0000313" key="3">
    <source>
        <dbReference type="Proteomes" id="UP001476798"/>
    </source>
</evidence>
<proteinExistence type="predicted"/>
<organism evidence="2 3">
    <name type="scientific">Goodea atripinnis</name>
    <dbReference type="NCBI Taxonomy" id="208336"/>
    <lineage>
        <taxon>Eukaryota</taxon>
        <taxon>Metazoa</taxon>
        <taxon>Chordata</taxon>
        <taxon>Craniata</taxon>
        <taxon>Vertebrata</taxon>
        <taxon>Euteleostomi</taxon>
        <taxon>Actinopterygii</taxon>
        <taxon>Neopterygii</taxon>
        <taxon>Teleostei</taxon>
        <taxon>Neoteleostei</taxon>
        <taxon>Acanthomorphata</taxon>
        <taxon>Ovalentaria</taxon>
        <taxon>Atherinomorphae</taxon>
        <taxon>Cyprinodontiformes</taxon>
        <taxon>Goodeidae</taxon>
        <taxon>Goodea</taxon>
    </lineage>
</organism>
<dbReference type="EMBL" id="JAHRIO010060924">
    <property type="protein sequence ID" value="MEQ2178424.1"/>
    <property type="molecule type" value="Genomic_DNA"/>
</dbReference>
<dbReference type="Proteomes" id="UP001476798">
    <property type="component" value="Unassembled WGS sequence"/>
</dbReference>
<comment type="caution">
    <text evidence="2">The sequence shown here is derived from an EMBL/GenBank/DDBJ whole genome shotgun (WGS) entry which is preliminary data.</text>
</comment>
<keyword evidence="3" id="KW-1185">Reference proteome</keyword>
<reference evidence="2 3" key="1">
    <citation type="submission" date="2021-06" db="EMBL/GenBank/DDBJ databases">
        <authorList>
            <person name="Palmer J.M."/>
        </authorList>
    </citation>
    <scope>NUCLEOTIDE SEQUENCE [LARGE SCALE GENOMIC DNA]</scope>
    <source>
        <strain evidence="2 3">GA_2019</strain>
        <tissue evidence="2">Muscle</tissue>
    </source>
</reference>
<protein>
    <submittedName>
        <fullName evidence="2">Uncharacterized protein</fullName>
    </submittedName>
</protein>
<keyword evidence="1" id="KW-1133">Transmembrane helix</keyword>
<sequence length="100" mass="10872">SSTFTLSFFSKAVVILGGVFGVVIMLECCPVVQFPKGGDHALLHYVTAHDGIHGSLNELSACFQQTVCRLSCASSLEEASFWGISQAYHFVPRCSIWSEL</sequence>
<evidence type="ECO:0000256" key="1">
    <source>
        <dbReference type="SAM" id="Phobius"/>
    </source>
</evidence>
<gene>
    <name evidence="2" type="ORF">GOODEAATRI_013893</name>
</gene>
<accession>A0ABV0P576</accession>
<keyword evidence="1" id="KW-0472">Membrane</keyword>
<keyword evidence="1" id="KW-0812">Transmembrane</keyword>
<name>A0ABV0P576_9TELE</name>
<evidence type="ECO:0000313" key="2">
    <source>
        <dbReference type="EMBL" id="MEQ2178424.1"/>
    </source>
</evidence>